<feature type="region of interest" description="Disordered" evidence="5">
    <location>
        <begin position="499"/>
        <end position="532"/>
    </location>
</feature>
<feature type="compositionally biased region" description="Basic and acidic residues" evidence="5">
    <location>
        <begin position="501"/>
        <end position="513"/>
    </location>
</feature>
<dbReference type="FunFam" id="2.130.10.10:FF:002899">
    <property type="entry name" value="Uncharacterized protein"/>
    <property type="match status" value="1"/>
</dbReference>
<sequence length="532" mass="58766">MISALAWVPRGASRRIPEKLKLTDEELRMLHEAAVEEEAEDQSGMATEDVYKLESPLDHHLDSQDGLPASFKMDEYEEEDDNAAIQNFYGGDATEAAEEEEEVETDQPDEDGNISMDDDDDRDDEFDREDVEVRPTDSVILVANTEEDFSTLEVQVYDDENGALYVHHEINLPAFPLCLAWMDCAPVPLNPVTGPLDGSYVAVGTFKPGIEIWNLDILDVLEPTATLGGEDDRGLRNVAVPGPTTSLKRNSKLVLKKASHQDAVMSLDWNRNHRNMLVSGSADATVKVWDVTTQKCLYTITHHCHKVQSVRWNPIETSVVASASFDRTIVVLDGRQPDAFSTFSLTAEVESIAWAPHCPSTIVAASEDGMVVAYDVRMNHSEPLFRLEAHHGAVSAISFSAQVPGLFATAGVDKCVKLWDVMENVPKCVASKEMNVGELFALSFDTDSPFLLGVGGSKGVLALWDTLEKKEIDDRFGARVQGFATTVSKDIASSFQTPFQRGEELATEEERVNSVRSKKKTSHSKKGKKQFK</sequence>
<dbReference type="InterPro" id="IPR001680">
    <property type="entry name" value="WD40_rpt"/>
</dbReference>
<keyword evidence="2 4" id="KW-0853">WD repeat</keyword>
<comment type="caution">
    <text evidence="6">The sequence shown here is derived from an EMBL/GenBank/DDBJ whole genome shotgun (WGS) entry which is preliminary data.</text>
</comment>
<dbReference type="InterPro" id="IPR015943">
    <property type="entry name" value="WD40/YVTN_repeat-like_dom_sf"/>
</dbReference>
<feature type="compositionally biased region" description="Basic residues" evidence="5">
    <location>
        <begin position="516"/>
        <end position="532"/>
    </location>
</feature>
<dbReference type="PRINTS" id="PR00320">
    <property type="entry name" value="GPROTEINBRPT"/>
</dbReference>
<dbReference type="Proteomes" id="UP000294530">
    <property type="component" value="Unassembled WGS sequence"/>
</dbReference>
<dbReference type="PROSITE" id="PS00678">
    <property type="entry name" value="WD_REPEATS_1"/>
    <property type="match status" value="1"/>
</dbReference>
<dbReference type="InterPro" id="IPR019775">
    <property type="entry name" value="WD40_repeat_CS"/>
</dbReference>
<dbReference type="GO" id="GO:0005634">
    <property type="term" value="C:nucleus"/>
    <property type="evidence" value="ECO:0007669"/>
    <property type="project" value="TreeGrafter"/>
</dbReference>
<name>A0A976IDS7_BRELC</name>
<dbReference type="Pfam" id="PF00400">
    <property type="entry name" value="WD40"/>
    <property type="match status" value="3"/>
</dbReference>
<feature type="compositionally biased region" description="Basic and acidic residues" evidence="5">
    <location>
        <begin position="49"/>
        <end position="63"/>
    </location>
</feature>
<feature type="compositionally biased region" description="Acidic residues" evidence="5">
    <location>
        <begin position="95"/>
        <end position="130"/>
    </location>
</feature>
<dbReference type="AlphaFoldDB" id="A0A976IDS7"/>
<accession>A0A976IDS7</accession>
<dbReference type="PROSITE" id="PS50294">
    <property type="entry name" value="WD_REPEATS_REGION"/>
    <property type="match status" value="2"/>
</dbReference>
<dbReference type="SMART" id="SM00320">
    <property type="entry name" value="WD40"/>
    <property type="match status" value="5"/>
</dbReference>
<protein>
    <recommendedName>
        <fullName evidence="8">Periodic tryptophan protein 1</fullName>
    </recommendedName>
</protein>
<evidence type="ECO:0000256" key="3">
    <source>
        <dbReference type="ARBA" id="ARBA00022737"/>
    </source>
</evidence>
<dbReference type="InterPro" id="IPR044285">
    <property type="entry name" value="PWP1"/>
</dbReference>
<evidence type="ECO:0000256" key="5">
    <source>
        <dbReference type="SAM" id="MobiDB-lite"/>
    </source>
</evidence>
<organism evidence="6 7">
    <name type="scientific">Bremia lactucae</name>
    <name type="common">Lettuce downy mildew</name>
    <dbReference type="NCBI Taxonomy" id="4779"/>
    <lineage>
        <taxon>Eukaryota</taxon>
        <taxon>Sar</taxon>
        <taxon>Stramenopiles</taxon>
        <taxon>Oomycota</taxon>
        <taxon>Peronosporomycetes</taxon>
        <taxon>Peronosporales</taxon>
        <taxon>Peronosporaceae</taxon>
        <taxon>Bremia</taxon>
    </lineage>
</organism>
<evidence type="ECO:0000313" key="7">
    <source>
        <dbReference type="Proteomes" id="UP000294530"/>
    </source>
</evidence>
<evidence type="ECO:0008006" key="8">
    <source>
        <dbReference type="Google" id="ProtNLM"/>
    </source>
</evidence>
<dbReference type="InterPro" id="IPR036322">
    <property type="entry name" value="WD40_repeat_dom_sf"/>
</dbReference>
<keyword evidence="3" id="KW-0677">Repeat</keyword>
<keyword evidence="7" id="KW-1185">Reference proteome</keyword>
<dbReference type="RefSeq" id="XP_067817555.1">
    <property type="nucleotide sequence ID" value="XM_067962283.1"/>
</dbReference>
<dbReference type="Gene3D" id="2.130.10.10">
    <property type="entry name" value="YVTN repeat-like/Quinoprotein amine dehydrogenase"/>
    <property type="match status" value="1"/>
</dbReference>
<feature type="repeat" description="WD" evidence="4">
    <location>
        <begin position="387"/>
        <end position="421"/>
    </location>
</feature>
<feature type="region of interest" description="Disordered" evidence="5">
    <location>
        <begin position="94"/>
        <end position="133"/>
    </location>
</feature>
<keyword evidence="1" id="KW-0597">Phosphoprotein</keyword>
<dbReference type="PANTHER" id="PTHR14091">
    <property type="entry name" value="PERIODIC TRYPTOPHAN PROTEIN 1"/>
    <property type="match status" value="1"/>
</dbReference>
<gene>
    <name evidence="6" type="ORF">CCR75_004195</name>
</gene>
<dbReference type="GeneID" id="94347954"/>
<evidence type="ECO:0000256" key="1">
    <source>
        <dbReference type="ARBA" id="ARBA00022553"/>
    </source>
</evidence>
<evidence type="ECO:0000256" key="4">
    <source>
        <dbReference type="PROSITE-ProRule" id="PRU00221"/>
    </source>
</evidence>
<dbReference type="OrthoDB" id="270624at2759"/>
<dbReference type="PROSITE" id="PS50082">
    <property type="entry name" value="WD_REPEATS_2"/>
    <property type="match status" value="2"/>
</dbReference>
<dbReference type="PANTHER" id="PTHR14091:SF0">
    <property type="entry name" value="PERIODIC TRYPTOPHAN PROTEIN 1 HOMOLOG"/>
    <property type="match status" value="1"/>
</dbReference>
<dbReference type="EMBL" id="SHOA02000013">
    <property type="protein sequence ID" value="TDH68056.1"/>
    <property type="molecule type" value="Genomic_DNA"/>
</dbReference>
<dbReference type="SUPFAM" id="SSF50978">
    <property type="entry name" value="WD40 repeat-like"/>
    <property type="match status" value="1"/>
</dbReference>
<evidence type="ECO:0000313" key="6">
    <source>
        <dbReference type="EMBL" id="TDH68056.1"/>
    </source>
</evidence>
<dbReference type="KEGG" id="blac:94347954"/>
<evidence type="ECO:0000256" key="2">
    <source>
        <dbReference type="ARBA" id="ARBA00022574"/>
    </source>
</evidence>
<dbReference type="InterPro" id="IPR020472">
    <property type="entry name" value="WD40_PAC1"/>
</dbReference>
<proteinExistence type="predicted"/>
<feature type="repeat" description="WD" evidence="4">
    <location>
        <begin position="257"/>
        <end position="299"/>
    </location>
</feature>
<dbReference type="GO" id="GO:0006364">
    <property type="term" value="P:rRNA processing"/>
    <property type="evidence" value="ECO:0007669"/>
    <property type="project" value="InterPro"/>
</dbReference>
<reference evidence="6 7" key="1">
    <citation type="journal article" date="2021" name="Genome Biol.">
        <title>AFLAP: assembly-free linkage analysis pipeline using k-mers from genome sequencing data.</title>
        <authorList>
            <person name="Fletcher K."/>
            <person name="Zhang L."/>
            <person name="Gil J."/>
            <person name="Han R."/>
            <person name="Cavanaugh K."/>
            <person name="Michelmore R."/>
        </authorList>
    </citation>
    <scope>NUCLEOTIDE SEQUENCE [LARGE SCALE GENOMIC DNA]</scope>
    <source>
        <strain evidence="6 7">SF5</strain>
    </source>
</reference>
<feature type="region of interest" description="Disordered" evidence="5">
    <location>
        <begin position="32"/>
        <end position="67"/>
    </location>
</feature>